<reference evidence="3 4" key="1">
    <citation type="submission" date="2018-05" db="EMBL/GenBank/DDBJ databases">
        <title>Reference genomes for bee gut microbiota database.</title>
        <authorList>
            <person name="Ellegaard K.M."/>
        </authorList>
    </citation>
    <scope>NUCLEOTIDE SEQUENCE [LARGE SCALE GENOMIC DNA]</scope>
    <source>
        <strain evidence="3 4">ESL0177</strain>
    </source>
</reference>
<name>A0A2V4DUX8_9GAMM</name>
<dbReference type="EMBL" id="QGLP01000005">
    <property type="protein sequence ID" value="PXZ04580.1"/>
    <property type="molecule type" value="Genomic_DNA"/>
</dbReference>
<accession>A0A2V4DUX8</accession>
<dbReference type="AlphaFoldDB" id="A0A2V4DUX8"/>
<comment type="caution">
    <text evidence="3">The sequence shown here is derived from an EMBL/GenBank/DDBJ whole genome shotgun (WGS) entry which is preliminary data.</text>
</comment>
<dbReference type="SUPFAM" id="SSF51735">
    <property type="entry name" value="NAD(P)-binding Rossmann-fold domains"/>
    <property type="match status" value="1"/>
</dbReference>
<dbReference type="InterPro" id="IPR011032">
    <property type="entry name" value="GroES-like_sf"/>
</dbReference>
<evidence type="ECO:0000259" key="2">
    <source>
        <dbReference type="Pfam" id="PF08240"/>
    </source>
</evidence>
<dbReference type="InterPro" id="IPR050129">
    <property type="entry name" value="Zn_alcohol_dh"/>
</dbReference>
<dbReference type="Gene3D" id="3.40.50.720">
    <property type="entry name" value="NAD(P)-binding Rossmann-like Domain"/>
    <property type="match status" value="1"/>
</dbReference>
<evidence type="ECO:0000313" key="4">
    <source>
        <dbReference type="Proteomes" id="UP000247483"/>
    </source>
</evidence>
<evidence type="ECO:0000256" key="1">
    <source>
        <dbReference type="ARBA" id="ARBA00023002"/>
    </source>
</evidence>
<dbReference type="InterPro" id="IPR013154">
    <property type="entry name" value="ADH-like_N"/>
</dbReference>
<protein>
    <submittedName>
        <fullName evidence="3">Oxidoreductase, zinc-binding dehydrogenase</fullName>
    </submittedName>
</protein>
<organism evidence="3 4">
    <name type="scientific">Gilliamella apicola</name>
    <dbReference type="NCBI Taxonomy" id="1196095"/>
    <lineage>
        <taxon>Bacteria</taxon>
        <taxon>Pseudomonadati</taxon>
        <taxon>Pseudomonadota</taxon>
        <taxon>Gammaproteobacteria</taxon>
        <taxon>Orbales</taxon>
        <taxon>Orbaceae</taxon>
        <taxon>Gilliamella</taxon>
    </lineage>
</organism>
<dbReference type="RefSeq" id="WP_110423866.1">
    <property type="nucleotide sequence ID" value="NZ_QGLP01000005.1"/>
</dbReference>
<dbReference type="Gene3D" id="3.90.180.10">
    <property type="entry name" value="Medium-chain alcohol dehydrogenases, catalytic domain"/>
    <property type="match status" value="1"/>
</dbReference>
<dbReference type="SUPFAM" id="SSF50129">
    <property type="entry name" value="GroES-like"/>
    <property type="match status" value="1"/>
</dbReference>
<dbReference type="GO" id="GO:0016491">
    <property type="term" value="F:oxidoreductase activity"/>
    <property type="evidence" value="ECO:0007669"/>
    <property type="project" value="UniProtKB-KW"/>
</dbReference>
<dbReference type="InterPro" id="IPR036291">
    <property type="entry name" value="NAD(P)-bd_dom_sf"/>
</dbReference>
<proteinExistence type="predicted"/>
<dbReference type="PANTHER" id="PTHR43401">
    <property type="entry name" value="L-THREONINE 3-DEHYDROGENASE"/>
    <property type="match status" value="1"/>
</dbReference>
<sequence>MKAVKITDIKKTDIIELPEPSLNDGNAVVKIEYGGICGSDTHFYLGMHPSLKPPTNFIQGHEAVGVITKVSPNTKGFSVGDHVAINPLVGCGECVNCVNGHPNICRVNRRVMGFRLDGTLAQYITIDLDHLVKLDNNIDLKIAATFEPLAVGYHAVTLLENIDLNNYPIIITGGGTIGVVTGLVLKHLHNLKPIIIETNQARVKLLNELGFTVKNSISEVDILNSKIRPIIFECSGVRKVFDEIIDSQRKPEYLVLIAQYAKGNSVNLHELQSSEITVISSHMYTPEDLINTAKLLNRKEVQTDLSQIIYEKVFSLEDADKAFQQAISGNLDGKLKVLIKC</sequence>
<evidence type="ECO:0000313" key="3">
    <source>
        <dbReference type="EMBL" id="PXZ04580.1"/>
    </source>
</evidence>
<dbReference type="PANTHER" id="PTHR43401:SF2">
    <property type="entry name" value="L-THREONINE 3-DEHYDROGENASE"/>
    <property type="match status" value="1"/>
</dbReference>
<keyword evidence="1" id="KW-0560">Oxidoreductase</keyword>
<gene>
    <name evidence="3" type="ORF">DKK79_09535</name>
</gene>
<dbReference type="Proteomes" id="UP000247483">
    <property type="component" value="Unassembled WGS sequence"/>
</dbReference>
<feature type="domain" description="Alcohol dehydrogenase-like N-terminal" evidence="2">
    <location>
        <begin position="24"/>
        <end position="135"/>
    </location>
</feature>
<dbReference type="Pfam" id="PF08240">
    <property type="entry name" value="ADH_N"/>
    <property type="match status" value="1"/>
</dbReference>